<gene>
    <name evidence="1" type="ORF">J2S43_002820</name>
</gene>
<dbReference type="EMBL" id="JAUSRA010000001">
    <property type="protein sequence ID" value="MDP9794308.1"/>
    <property type="molecule type" value="Genomic_DNA"/>
</dbReference>
<dbReference type="Proteomes" id="UP001240984">
    <property type="component" value="Unassembled WGS sequence"/>
</dbReference>
<evidence type="ECO:0008006" key="3">
    <source>
        <dbReference type="Google" id="ProtNLM"/>
    </source>
</evidence>
<name>A0ABT9MSE3_9ACTN</name>
<evidence type="ECO:0000313" key="1">
    <source>
        <dbReference type="EMBL" id="MDP9794308.1"/>
    </source>
</evidence>
<evidence type="ECO:0000313" key="2">
    <source>
        <dbReference type="Proteomes" id="UP001240984"/>
    </source>
</evidence>
<protein>
    <recommendedName>
        <fullName evidence="3">MarR family transcriptional regulator</fullName>
    </recommendedName>
</protein>
<sequence>MRDTSPNVARTIEAAGRVTREMIRTMTGDELRREWIALKRLLDDIMRDPPPSRGGPR</sequence>
<organism evidence="1 2">
    <name type="scientific">Catenuloplanes nepalensis</name>
    <dbReference type="NCBI Taxonomy" id="587533"/>
    <lineage>
        <taxon>Bacteria</taxon>
        <taxon>Bacillati</taxon>
        <taxon>Actinomycetota</taxon>
        <taxon>Actinomycetes</taxon>
        <taxon>Micromonosporales</taxon>
        <taxon>Micromonosporaceae</taxon>
        <taxon>Catenuloplanes</taxon>
    </lineage>
</organism>
<reference evidence="1 2" key="1">
    <citation type="submission" date="2023-07" db="EMBL/GenBank/DDBJ databases">
        <title>Sequencing the genomes of 1000 actinobacteria strains.</title>
        <authorList>
            <person name="Klenk H.-P."/>
        </authorList>
    </citation>
    <scope>NUCLEOTIDE SEQUENCE [LARGE SCALE GENOMIC DNA]</scope>
    <source>
        <strain evidence="1 2">DSM 44710</strain>
    </source>
</reference>
<comment type="caution">
    <text evidence="1">The sequence shown here is derived from an EMBL/GenBank/DDBJ whole genome shotgun (WGS) entry which is preliminary data.</text>
</comment>
<accession>A0ABT9MSE3</accession>
<dbReference type="RefSeq" id="WP_306829456.1">
    <property type="nucleotide sequence ID" value="NZ_JAUSRA010000001.1"/>
</dbReference>
<proteinExistence type="predicted"/>
<keyword evidence="2" id="KW-1185">Reference proteome</keyword>